<gene>
    <name evidence="1" type="ORF">BJP51_25800</name>
</gene>
<evidence type="ECO:0000313" key="2">
    <source>
        <dbReference type="Proteomes" id="UP000187465"/>
    </source>
</evidence>
<comment type="caution">
    <text evidence="1">The sequence shown here is derived from an EMBL/GenBank/DDBJ whole genome shotgun (WGS) entry which is preliminary data.</text>
</comment>
<dbReference type="Proteomes" id="UP000187465">
    <property type="component" value="Unassembled WGS sequence"/>
</dbReference>
<sequence>MNKLAQDKYQFLPNQCSAESRARLLHDMMQDQELVRQEFLDFARMLAKRGVTSIKDIGFDRHSGLLPVLEELEAAGELPLQVHFALGCLYGCCGRKRK</sequence>
<evidence type="ECO:0000313" key="1">
    <source>
        <dbReference type="EMBL" id="OMD27070.1"/>
    </source>
</evidence>
<dbReference type="AlphaFoldDB" id="A0A1R0X1Z2"/>
<dbReference type="RefSeq" id="WP_051491284.1">
    <property type="nucleotide sequence ID" value="NZ_MKQP01000038.1"/>
</dbReference>
<proteinExistence type="predicted"/>
<protein>
    <submittedName>
        <fullName evidence="1">Uncharacterized protein</fullName>
    </submittedName>
</protein>
<dbReference type="EMBL" id="MKQP01000038">
    <property type="protein sequence ID" value="OMD27070.1"/>
    <property type="molecule type" value="Genomic_DNA"/>
</dbReference>
<name>A0A1R0X1Z2_9BACL</name>
<organism evidence="1 2">
    <name type="scientific">Paenibacillus odorifer</name>
    <dbReference type="NCBI Taxonomy" id="189426"/>
    <lineage>
        <taxon>Bacteria</taxon>
        <taxon>Bacillati</taxon>
        <taxon>Bacillota</taxon>
        <taxon>Bacilli</taxon>
        <taxon>Bacillales</taxon>
        <taxon>Paenibacillaceae</taxon>
        <taxon>Paenibacillus</taxon>
    </lineage>
</organism>
<accession>A0A1R0X1Z2</accession>
<reference evidence="1 2" key="1">
    <citation type="submission" date="2016-10" db="EMBL/GenBank/DDBJ databases">
        <title>Paenibacillus species isolates.</title>
        <authorList>
            <person name="Beno S.M."/>
        </authorList>
    </citation>
    <scope>NUCLEOTIDE SEQUENCE [LARGE SCALE GENOMIC DNA]</scope>
    <source>
        <strain evidence="1 2">FSL H7-0604</strain>
    </source>
</reference>